<evidence type="ECO:0000313" key="1">
    <source>
        <dbReference type="EMBL" id="KAF2884707.1"/>
    </source>
</evidence>
<protein>
    <recommendedName>
        <fullName evidence="3">Transposase Tc1-like domain-containing protein</fullName>
    </recommendedName>
</protein>
<gene>
    <name evidence="1" type="ORF">ILUMI_21433</name>
</gene>
<dbReference type="EMBL" id="VTPC01090141">
    <property type="protein sequence ID" value="KAF2884707.1"/>
    <property type="molecule type" value="Genomic_DNA"/>
</dbReference>
<dbReference type="AlphaFoldDB" id="A0A8K0CIQ6"/>
<organism evidence="1 2">
    <name type="scientific">Ignelater luminosus</name>
    <name type="common">Cucubano</name>
    <name type="synonym">Pyrophorus luminosus</name>
    <dbReference type="NCBI Taxonomy" id="2038154"/>
    <lineage>
        <taxon>Eukaryota</taxon>
        <taxon>Metazoa</taxon>
        <taxon>Ecdysozoa</taxon>
        <taxon>Arthropoda</taxon>
        <taxon>Hexapoda</taxon>
        <taxon>Insecta</taxon>
        <taxon>Pterygota</taxon>
        <taxon>Neoptera</taxon>
        <taxon>Endopterygota</taxon>
        <taxon>Coleoptera</taxon>
        <taxon>Polyphaga</taxon>
        <taxon>Elateriformia</taxon>
        <taxon>Elateroidea</taxon>
        <taxon>Elateridae</taxon>
        <taxon>Agrypninae</taxon>
        <taxon>Pyrophorini</taxon>
        <taxon>Ignelater</taxon>
    </lineage>
</organism>
<comment type="caution">
    <text evidence="1">The sequence shown here is derived from an EMBL/GenBank/DDBJ whole genome shotgun (WGS) entry which is preliminary data.</text>
</comment>
<dbReference type="Proteomes" id="UP000801492">
    <property type="component" value="Unassembled WGS sequence"/>
</dbReference>
<evidence type="ECO:0008006" key="3">
    <source>
        <dbReference type="Google" id="ProtNLM"/>
    </source>
</evidence>
<accession>A0A8K0CIQ6</accession>
<sequence>MARGKFVDAQKRAIRTRPLRVTTEAGDNRIRLISKRNMRLTAPKVTAELNKTRSEKVSGSTVKRRLQEALYSGVEINKKDLSGQEHIRIGRKKTEEMLCRRMNEIRGTYSVNGIGYSCGDLRKKKCFRSA</sequence>
<evidence type="ECO:0000313" key="2">
    <source>
        <dbReference type="Proteomes" id="UP000801492"/>
    </source>
</evidence>
<proteinExistence type="predicted"/>
<name>A0A8K0CIQ6_IGNLU</name>
<reference evidence="1" key="1">
    <citation type="submission" date="2019-08" db="EMBL/GenBank/DDBJ databases">
        <title>The genome of the North American firefly Photinus pyralis.</title>
        <authorList>
            <consortium name="Photinus pyralis genome working group"/>
            <person name="Fallon T.R."/>
            <person name="Sander Lower S.E."/>
            <person name="Weng J.-K."/>
        </authorList>
    </citation>
    <scope>NUCLEOTIDE SEQUENCE</scope>
    <source>
        <strain evidence="1">TRF0915ILg1</strain>
        <tissue evidence="1">Whole body</tissue>
    </source>
</reference>
<keyword evidence="2" id="KW-1185">Reference proteome</keyword>